<comment type="caution">
    <text evidence="2">The sequence shown here is derived from an EMBL/GenBank/DDBJ whole genome shotgun (WGS) entry which is preliminary data.</text>
</comment>
<feature type="compositionally biased region" description="Low complexity" evidence="1">
    <location>
        <begin position="72"/>
        <end position="84"/>
    </location>
</feature>
<proteinExistence type="predicted"/>
<protein>
    <submittedName>
        <fullName evidence="2">Uncharacterized protein</fullName>
    </submittedName>
</protein>
<dbReference type="AlphaFoldDB" id="A0A9P6QNJ0"/>
<name>A0A9P6QNJ0_9FUNG</name>
<accession>A0A9P6QNJ0</accession>
<organism evidence="2 3">
    <name type="scientific">Linnemannia gamsii</name>
    <dbReference type="NCBI Taxonomy" id="64522"/>
    <lineage>
        <taxon>Eukaryota</taxon>
        <taxon>Fungi</taxon>
        <taxon>Fungi incertae sedis</taxon>
        <taxon>Mucoromycota</taxon>
        <taxon>Mortierellomycotina</taxon>
        <taxon>Mortierellomycetes</taxon>
        <taxon>Mortierellales</taxon>
        <taxon>Mortierellaceae</taxon>
        <taxon>Linnemannia</taxon>
    </lineage>
</organism>
<evidence type="ECO:0000313" key="3">
    <source>
        <dbReference type="Proteomes" id="UP000823405"/>
    </source>
</evidence>
<keyword evidence="3" id="KW-1185">Reference proteome</keyword>
<feature type="region of interest" description="Disordered" evidence="1">
    <location>
        <begin position="31"/>
        <end position="53"/>
    </location>
</feature>
<dbReference type="Proteomes" id="UP000823405">
    <property type="component" value="Unassembled WGS sequence"/>
</dbReference>
<dbReference type="EMBL" id="JAAAIN010005258">
    <property type="protein sequence ID" value="KAG0275382.1"/>
    <property type="molecule type" value="Genomic_DNA"/>
</dbReference>
<sequence>MAAGAAAAAAAVVNTVSSAISEHIHPPSIYAAQPNSSALSSPWKGSQEGQQMQQYQLQQPFVLPSFSSESLEQAGAGTQTEAGGHTYHPPQEVFVPYLHPCEPSPTMDREEDPVQTSGSLSAAGLALGTSATTTPTSTVPVDNADSSSSSSGTAARSSAGVAEVQAALSSTATASTLTGATAKAVAATNATMAATATVQLNNWL</sequence>
<gene>
    <name evidence="2" type="ORF">BGZ97_010306</name>
</gene>
<feature type="region of interest" description="Disordered" evidence="1">
    <location>
        <begin position="130"/>
        <end position="154"/>
    </location>
</feature>
<feature type="compositionally biased region" description="Polar residues" evidence="1">
    <location>
        <begin position="33"/>
        <end position="44"/>
    </location>
</feature>
<evidence type="ECO:0000256" key="1">
    <source>
        <dbReference type="SAM" id="MobiDB-lite"/>
    </source>
</evidence>
<feature type="region of interest" description="Disordered" evidence="1">
    <location>
        <begin position="68"/>
        <end position="118"/>
    </location>
</feature>
<reference evidence="2" key="1">
    <citation type="journal article" date="2020" name="Fungal Divers.">
        <title>Resolving the Mortierellaceae phylogeny through synthesis of multi-gene phylogenetics and phylogenomics.</title>
        <authorList>
            <person name="Vandepol N."/>
            <person name="Liber J."/>
            <person name="Desiro A."/>
            <person name="Na H."/>
            <person name="Kennedy M."/>
            <person name="Barry K."/>
            <person name="Grigoriev I.V."/>
            <person name="Miller A.N."/>
            <person name="O'Donnell K."/>
            <person name="Stajich J.E."/>
            <person name="Bonito G."/>
        </authorList>
    </citation>
    <scope>NUCLEOTIDE SEQUENCE</scope>
    <source>
        <strain evidence="2">NVP60</strain>
    </source>
</reference>
<evidence type="ECO:0000313" key="2">
    <source>
        <dbReference type="EMBL" id="KAG0275382.1"/>
    </source>
</evidence>